<comment type="caution">
    <text evidence="5">Lacks conserved residue(s) required for the propagation of feature annotation.</text>
</comment>
<dbReference type="GO" id="GO:0032259">
    <property type="term" value="P:methylation"/>
    <property type="evidence" value="ECO:0007669"/>
    <property type="project" value="UniProtKB-KW"/>
</dbReference>
<comment type="subunit">
    <text evidence="5">Homodimer.</text>
</comment>
<dbReference type="GO" id="GO:0004799">
    <property type="term" value="F:thymidylate synthase activity"/>
    <property type="evidence" value="ECO:0007669"/>
    <property type="project" value="UniProtKB-UniRule"/>
</dbReference>
<evidence type="ECO:0000256" key="1">
    <source>
        <dbReference type="ARBA" id="ARBA00011947"/>
    </source>
</evidence>
<feature type="binding site" description="in other chain" evidence="5">
    <location>
        <position position="21"/>
    </location>
    <ligand>
        <name>dUMP</name>
        <dbReference type="ChEBI" id="CHEBI:246422"/>
        <note>ligand shared between dimeric partners</note>
    </ligand>
</feature>
<dbReference type="CDD" id="cd00351">
    <property type="entry name" value="TS_Pyrimidine_HMase"/>
    <property type="match status" value="1"/>
</dbReference>
<dbReference type="Proteomes" id="UP000043763">
    <property type="component" value="Unassembled WGS sequence"/>
</dbReference>
<dbReference type="Gene3D" id="3.30.572.10">
    <property type="entry name" value="Thymidylate synthase/dCMP hydroxymethylase domain"/>
    <property type="match status" value="1"/>
</dbReference>
<feature type="binding site" description="in other chain" evidence="5">
    <location>
        <begin position="168"/>
        <end position="171"/>
    </location>
    <ligand>
        <name>dUMP</name>
        <dbReference type="ChEBI" id="CHEBI:246422"/>
        <note>ligand shared between dimeric partners</note>
    </ligand>
</feature>
<dbReference type="InterPro" id="IPR023451">
    <property type="entry name" value="Thymidate_synth/dCMP_Mease_dom"/>
</dbReference>
<feature type="binding site" evidence="5">
    <location>
        <position position="265"/>
    </location>
    <ligand>
        <name>(6R)-5,10-methylene-5,6,7,8-tetrahydrofolate</name>
        <dbReference type="ChEBI" id="CHEBI:15636"/>
    </ligand>
</feature>
<dbReference type="InterPro" id="IPR020940">
    <property type="entry name" value="Thymidylate_synthase_AS"/>
</dbReference>
<evidence type="ECO:0000256" key="6">
    <source>
        <dbReference type="PROSITE-ProRule" id="PRU10016"/>
    </source>
</evidence>
<accession>A0A0G4K5P6</accession>
<dbReference type="NCBIfam" id="TIGR03284">
    <property type="entry name" value="thym_sym"/>
    <property type="match status" value="1"/>
</dbReference>
<sequence length="266" mass="30924">MQNYLELLRKVLEEGEETKDRTGVGTRRIFGPQLRFKFEGNKIPIITTKRVFMKGVIIELLWFLQGSTNIKFLLENNVHIWDEWADDMGELGPVYGKQWRAWETKEGNKIDQISNIVNTLRNNPTSRRIILNAWNVGEIDQMHLPPCHMMCQFSVNSKGGIITHLYQRSADLFLGVPFNISSYAILTRLLAMHSGLHASELIMTFGDAHIYNNHIEQVKTQLSREPFNQTTELFIENRSNIFSHIYEDFRLEGYKYYPTIKAEVAV</sequence>
<dbReference type="Pfam" id="PF00303">
    <property type="entry name" value="Thymidylat_synt"/>
    <property type="match status" value="1"/>
</dbReference>
<dbReference type="SUPFAM" id="SSF55831">
    <property type="entry name" value="Thymidylate synthase/dCMP hydroxymethylase"/>
    <property type="match status" value="1"/>
</dbReference>
<evidence type="ECO:0000313" key="8">
    <source>
        <dbReference type="EMBL" id="CRF32599.1"/>
    </source>
</evidence>
<comment type="catalytic activity">
    <reaction evidence="5">
        <text>dUMP + (6R)-5,10-methylene-5,6,7,8-tetrahydrofolate = 7,8-dihydrofolate + dTMP</text>
        <dbReference type="Rhea" id="RHEA:12104"/>
        <dbReference type="ChEBI" id="CHEBI:15636"/>
        <dbReference type="ChEBI" id="CHEBI:57451"/>
        <dbReference type="ChEBI" id="CHEBI:63528"/>
        <dbReference type="ChEBI" id="CHEBI:246422"/>
        <dbReference type="EC" id="2.1.1.45"/>
    </reaction>
</comment>
<comment type="similarity">
    <text evidence="5">Belongs to the thymidylate synthase family. Bacterial-type ThyA subfamily.</text>
</comment>
<keyword evidence="3 5" id="KW-0808">Transferase</keyword>
<feature type="binding site" description="in other chain" evidence="5">
    <location>
        <position position="179"/>
    </location>
    <ligand>
        <name>dUMP</name>
        <dbReference type="ChEBI" id="CHEBI:246422"/>
        <note>ligand shared between dimeric partners</note>
    </ligand>
</feature>
<dbReference type="GO" id="GO:0006235">
    <property type="term" value="P:dTTP biosynthetic process"/>
    <property type="evidence" value="ECO:0007669"/>
    <property type="project" value="UniProtKB-UniRule"/>
</dbReference>
<feature type="binding site" evidence="5">
    <location>
        <begin position="127"/>
        <end position="128"/>
    </location>
    <ligand>
        <name>dUMP</name>
        <dbReference type="ChEBI" id="CHEBI:246422"/>
        <note>ligand shared between dimeric partners</note>
    </ligand>
</feature>
<dbReference type="PANTHER" id="PTHR11548:SF1">
    <property type="entry name" value="THYMIDYLATE SYNTHASE 1"/>
    <property type="match status" value="1"/>
</dbReference>
<dbReference type="RefSeq" id="WP_048594049.1">
    <property type="nucleotide sequence ID" value="NZ_CVLB01000001.1"/>
</dbReference>
<dbReference type="PANTHER" id="PTHR11548">
    <property type="entry name" value="THYMIDYLATE SYNTHASE 1"/>
    <property type="match status" value="1"/>
</dbReference>
<organism evidence="8 9">
    <name type="scientific">Brachyspira suanatina</name>
    <dbReference type="NCBI Taxonomy" id="381802"/>
    <lineage>
        <taxon>Bacteria</taxon>
        <taxon>Pseudomonadati</taxon>
        <taxon>Spirochaetota</taxon>
        <taxon>Spirochaetia</taxon>
        <taxon>Brachyspirales</taxon>
        <taxon>Brachyspiraceae</taxon>
        <taxon>Brachyspira</taxon>
    </lineage>
</organism>
<dbReference type="EMBL" id="CVLB01000001">
    <property type="protein sequence ID" value="CRF32599.1"/>
    <property type="molecule type" value="Genomic_DNA"/>
</dbReference>
<keyword evidence="9" id="KW-1185">Reference proteome</keyword>
<dbReference type="InterPro" id="IPR045097">
    <property type="entry name" value="Thymidate_synth/dCMP_Mease"/>
</dbReference>
<evidence type="ECO:0000259" key="7">
    <source>
        <dbReference type="Pfam" id="PF00303"/>
    </source>
</evidence>
<evidence type="ECO:0000256" key="3">
    <source>
        <dbReference type="ARBA" id="ARBA00022679"/>
    </source>
</evidence>
<dbReference type="UniPathway" id="UPA00575"/>
<dbReference type="InterPro" id="IPR000398">
    <property type="entry name" value="Thymidylate_synthase"/>
</dbReference>
<dbReference type="InterPro" id="IPR036926">
    <property type="entry name" value="Thymidate_synth/dCMP_Mease_sf"/>
</dbReference>
<name>A0A0G4K5P6_9SPIR</name>
<evidence type="ECO:0000256" key="2">
    <source>
        <dbReference type="ARBA" id="ARBA00022603"/>
    </source>
</evidence>
<protein>
    <recommendedName>
        <fullName evidence="1 5">Thymidylate synthase</fullName>
        <shortName evidence="5">TS</shortName>
        <shortName evidence="5">TSase</shortName>
        <ecNumber evidence="1 5">2.1.1.45</ecNumber>
    </recommendedName>
</protein>
<gene>
    <name evidence="5 8" type="primary">thyA</name>
    <name evidence="8" type="ORF">BRSU_0899</name>
</gene>
<keyword evidence="2 5" id="KW-0489">Methyltransferase</keyword>
<evidence type="ECO:0000256" key="5">
    <source>
        <dbReference type="HAMAP-Rule" id="MF_00008"/>
    </source>
</evidence>
<feature type="binding site" description="in other chain" evidence="5">
    <location>
        <begin position="209"/>
        <end position="211"/>
    </location>
    <ligand>
        <name>dUMP</name>
        <dbReference type="ChEBI" id="CHEBI:246422"/>
        <note>ligand shared between dimeric partners</note>
    </ligand>
</feature>
<reference evidence="9" key="1">
    <citation type="submission" date="2015-04" db="EMBL/GenBank/DDBJ databases">
        <authorList>
            <person name="Mushtaq Mamoona"/>
        </authorList>
    </citation>
    <scope>NUCLEOTIDE SEQUENCE [LARGE SCALE GENOMIC DNA]</scope>
    <source>
        <strain evidence="9">AN4859/03</strain>
    </source>
</reference>
<dbReference type="GO" id="GO:0006231">
    <property type="term" value="P:dTMP biosynthetic process"/>
    <property type="evidence" value="ECO:0007669"/>
    <property type="project" value="UniProtKB-UniRule"/>
</dbReference>
<dbReference type="PRINTS" id="PR00108">
    <property type="entry name" value="THYMDSNTHASE"/>
</dbReference>
<dbReference type="GO" id="GO:0005829">
    <property type="term" value="C:cytosol"/>
    <property type="evidence" value="ECO:0007669"/>
    <property type="project" value="TreeGrafter"/>
</dbReference>
<feature type="active site" evidence="6">
    <location>
        <position position="147"/>
    </location>
</feature>
<proteinExistence type="inferred from homology"/>
<keyword evidence="5" id="KW-0963">Cytoplasm</keyword>
<dbReference type="AlphaFoldDB" id="A0A0G4K5P6"/>
<keyword evidence="4 5" id="KW-0545">Nucleotide biosynthesis</keyword>
<comment type="function">
    <text evidence="5">Catalyzes the reductive methylation of 2'-deoxyuridine-5'-monophosphate (dUMP) to 2'-deoxythymidine-5'-monophosphate (dTMP) while utilizing 5,10-methylenetetrahydrofolate (mTHF) as the methyl donor and reductant in the reaction, yielding dihydrofolate (DHF) as a by-product. This enzymatic reaction provides an intracellular de novo source of dTMP, an essential precursor for DNA biosynthesis.</text>
</comment>
<dbReference type="HAMAP" id="MF_00008">
    <property type="entry name" value="Thymidy_synth_bact"/>
    <property type="match status" value="1"/>
</dbReference>
<feature type="domain" description="Thymidylate synthase/dCMP hydroxymethylase" evidence="7">
    <location>
        <begin position="2"/>
        <end position="266"/>
    </location>
</feature>
<comment type="subcellular location">
    <subcellularLocation>
        <location evidence="5">Cytoplasm</location>
    </subcellularLocation>
</comment>
<dbReference type="PROSITE" id="PS00091">
    <property type="entry name" value="THYMIDYLATE_SYNTHASE"/>
    <property type="match status" value="1"/>
</dbReference>
<dbReference type="NCBIfam" id="NF002497">
    <property type="entry name" value="PRK01827.1-3"/>
    <property type="match status" value="1"/>
</dbReference>
<dbReference type="EC" id="2.1.1.45" evidence="1 5"/>
<dbReference type="OrthoDB" id="9774633at2"/>
<evidence type="ECO:0000256" key="4">
    <source>
        <dbReference type="ARBA" id="ARBA00022727"/>
    </source>
</evidence>
<comment type="pathway">
    <text evidence="5">Pyrimidine metabolism; dTTP biosynthesis.</text>
</comment>
<evidence type="ECO:0000313" key="9">
    <source>
        <dbReference type="Proteomes" id="UP000043763"/>
    </source>
</evidence>
<feature type="binding site" evidence="5">
    <location>
        <position position="171"/>
    </location>
    <ligand>
        <name>(6R)-5,10-methylene-5,6,7,8-tetrahydrofolate</name>
        <dbReference type="ChEBI" id="CHEBI:15636"/>
    </ligand>
</feature>
<feature type="active site" description="Nucleophile" evidence="5">
    <location>
        <position position="147"/>
    </location>
</feature>